<evidence type="ECO:0000256" key="8">
    <source>
        <dbReference type="ARBA" id="ARBA00023157"/>
    </source>
</evidence>
<protein>
    <recommendedName>
        <fullName evidence="10">Tyrosinase copper-binding domain-containing protein</fullName>
    </recommendedName>
</protein>
<comment type="subcellular location">
    <subcellularLocation>
        <location evidence="2">Plastid</location>
        <location evidence="2">Chloroplast thylakoid lumen</location>
    </subcellularLocation>
</comment>
<dbReference type="FunFam" id="1.10.1280.10:FF:000007">
    <property type="entry name" value="Polyphenol oxidase, chloroplastic"/>
    <property type="match status" value="1"/>
</dbReference>
<evidence type="ECO:0000256" key="9">
    <source>
        <dbReference type="SAM" id="MobiDB-lite"/>
    </source>
</evidence>
<feature type="compositionally biased region" description="Polar residues" evidence="9">
    <location>
        <begin position="121"/>
        <end position="137"/>
    </location>
</feature>
<evidence type="ECO:0000259" key="10">
    <source>
        <dbReference type="PROSITE" id="PS00498"/>
    </source>
</evidence>
<name>F6I2B7_VITVI</name>
<evidence type="ECO:0000313" key="12">
    <source>
        <dbReference type="Proteomes" id="UP000009183"/>
    </source>
</evidence>
<dbReference type="InterPro" id="IPR008922">
    <property type="entry name" value="Di-copper_centre_dom_sf"/>
</dbReference>
<dbReference type="EMBL" id="FN596542">
    <property type="protein sequence ID" value="CCB61084.1"/>
    <property type="molecule type" value="Genomic_DNA"/>
</dbReference>
<reference evidence="12" key="1">
    <citation type="journal article" date="2007" name="Nature">
        <title>The grapevine genome sequence suggests ancestral hexaploidization in major angiosperm phyla.</title>
        <authorList>
            <consortium name="The French-Italian Public Consortium for Grapevine Genome Characterization."/>
            <person name="Jaillon O."/>
            <person name="Aury J.-M."/>
            <person name="Noel B."/>
            <person name="Policriti A."/>
            <person name="Clepet C."/>
            <person name="Casagrande A."/>
            <person name="Choisne N."/>
            <person name="Aubourg S."/>
            <person name="Vitulo N."/>
            <person name="Jubin C."/>
            <person name="Vezzi A."/>
            <person name="Legeai F."/>
            <person name="Hugueney P."/>
            <person name="Dasilva C."/>
            <person name="Horner D."/>
            <person name="Mica E."/>
            <person name="Jublot D."/>
            <person name="Poulain J."/>
            <person name="Bruyere C."/>
            <person name="Billault A."/>
            <person name="Segurens B."/>
            <person name="Gouyvenoux M."/>
            <person name="Ugarte E."/>
            <person name="Cattonaro F."/>
            <person name="Anthouard V."/>
            <person name="Vico V."/>
            <person name="Del Fabbro C."/>
            <person name="Alaux M."/>
            <person name="Di Gaspero G."/>
            <person name="Dumas V."/>
            <person name="Felice N."/>
            <person name="Paillard S."/>
            <person name="Juman I."/>
            <person name="Moroldo M."/>
            <person name="Scalabrin S."/>
            <person name="Canaguier A."/>
            <person name="Le Clainche I."/>
            <person name="Malacrida G."/>
            <person name="Durand E."/>
            <person name="Pesole G."/>
            <person name="Laucou V."/>
            <person name="Chatelet P."/>
            <person name="Merdinoglu D."/>
            <person name="Delledonne M."/>
            <person name="Pezzotti M."/>
            <person name="Lecharny A."/>
            <person name="Scarpelli C."/>
            <person name="Artiguenave F."/>
            <person name="Pe M.E."/>
            <person name="Valle G."/>
            <person name="Morgante M."/>
            <person name="Caboche M."/>
            <person name="Adam-Blondon A.-F."/>
            <person name="Weissenbach J."/>
            <person name="Quetier F."/>
            <person name="Wincker P."/>
        </authorList>
    </citation>
    <scope>NUCLEOTIDE SEQUENCE [LARGE SCALE GENOMIC DNA]</scope>
    <source>
        <strain evidence="12">cv. Pinot noir / PN40024</strain>
    </source>
</reference>
<dbReference type="SMR" id="F6I2B7"/>
<dbReference type="HOGENOM" id="CLU_029668_1_0_1"/>
<proteinExistence type="inferred from homology"/>
<evidence type="ECO:0000256" key="7">
    <source>
        <dbReference type="ARBA" id="ARBA00023008"/>
    </source>
</evidence>
<evidence type="ECO:0000256" key="2">
    <source>
        <dbReference type="ARBA" id="ARBA00004456"/>
    </source>
</evidence>
<dbReference type="InterPro" id="IPR013788">
    <property type="entry name" value="Hemocyanin/hexamerin"/>
</dbReference>
<dbReference type="PRINTS" id="PR00092">
    <property type="entry name" value="TYROSINASE"/>
</dbReference>
<feature type="domain" description="Tyrosinase copper-binding" evidence="10">
    <location>
        <begin position="442"/>
        <end position="453"/>
    </location>
</feature>
<dbReference type="Gramene" id="Vitis10g00669.t01">
    <property type="protein sequence ID" value="Vitis10g00669.t01.CDS"/>
    <property type="gene ID" value="Vitis10g00669"/>
</dbReference>
<dbReference type="InterPro" id="IPR050316">
    <property type="entry name" value="Tyrosinase/Hemocyanin"/>
</dbReference>
<dbReference type="InterPro" id="IPR022739">
    <property type="entry name" value="Polyphenol_oxidase_cen"/>
</dbReference>
<keyword evidence="6" id="KW-0560">Oxidoreductase</keyword>
<evidence type="ECO:0000256" key="3">
    <source>
        <dbReference type="ARBA" id="ARBA00009928"/>
    </source>
</evidence>
<dbReference type="InterPro" id="IPR002227">
    <property type="entry name" value="Tyrosinase_Cu-bd"/>
</dbReference>
<keyword evidence="8" id="KW-1015">Disulfide bond</keyword>
<dbReference type="PaxDb" id="29760-VIT_00s0480g00060.t01"/>
<evidence type="ECO:0000256" key="6">
    <source>
        <dbReference type="ARBA" id="ARBA00023002"/>
    </source>
</evidence>
<dbReference type="ExpressionAtlas" id="F6I2B7">
    <property type="expression patterns" value="baseline and differential"/>
</dbReference>
<gene>
    <name evidence="11" type="ORF">VIT_00s0480g00060</name>
</gene>
<dbReference type="PROSITE" id="PS00498">
    <property type="entry name" value="TYROSINASE_2"/>
    <property type="match status" value="1"/>
</dbReference>
<dbReference type="eggNOG" id="ENOG502QVBP">
    <property type="taxonomic scope" value="Eukaryota"/>
</dbReference>
<accession>F6I2B7</accession>
<dbReference type="GO" id="GO:0009543">
    <property type="term" value="C:chloroplast thylakoid lumen"/>
    <property type="evidence" value="ECO:0007669"/>
    <property type="project" value="UniProtKB-SubCell"/>
</dbReference>
<dbReference type="Pfam" id="PF12143">
    <property type="entry name" value="PPO1_KFDV"/>
    <property type="match status" value="1"/>
</dbReference>
<dbReference type="GO" id="GO:0046872">
    <property type="term" value="F:metal ion binding"/>
    <property type="evidence" value="ECO:0007669"/>
    <property type="project" value="UniProtKB-KW"/>
</dbReference>
<dbReference type="AlphaFoldDB" id="F6I2B7"/>
<evidence type="ECO:0000256" key="1">
    <source>
        <dbReference type="ARBA" id="ARBA00001973"/>
    </source>
</evidence>
<keyword evidence="4" id="KW-0479">Metal-binding</keyword>
<dbReference type="InterPro" id="IPR022740">
    <property type="entry name" value="Polyphenol_oxidase_C"/>
</dbReference>
<organism evidence="11 12">
    <name type="scientific">Vitis vinifera</name>
    <name type="common">Grape</name>
    <dbReference type="NCBI Taxonomy" id="29760"/>
    <lineage>
        <taxon>Eukaryota</taxon>
        <taxon>Viridiplantae</taxon>
        <taxon>Streptophyta</taxon>
        <taxon>Embryophyta</taxon>
        <taxon>Tracheophyta</taxon>
        <taxon>Spermatophyta</taxon>
        <taxon>Magnoliopsida</taxon>
        <taxon>eudicotyledons</taxon>
        <taxon>Gunneridae</taxon>
        <taxon>Pentapetalae</taxon>
        <taxon>rosids</taxon>
        <taxon>Vitales</taxon>
        <taxon>Vitaceae</taxon>
        <taxon>Viteae</taxon>
        <taxon>Vitis</taxon>
    </lineage>
</organism>
<dbReference type="InParanoid" id="F6I2B7"/>
<dbReference type="STRING" id="29760.F6I2B7"/>
<sequence length="681" mass="75729">MDNGRFPWGAYTVQKISFPCPFQLFIYLLFYGKCFLDIPKVRIRTTYPSSFCTETEAIERSHLSPVTPLKLWLLCLGSSQPPPPPPPPPSPPPTFRPCHLLPCFTGFLGGVRNRNHRSAPSKVSCNSTNGDPNSDSTSDIRETSPGKLDRRNVLLGIGGLYGAAGGLGATEPLAFGAPIQAPDVNKCGAATVPEGVTPTNCCPPATTKIIDFQLPSPDSPMRIRPAAHLVSKEYIAKYKKAIELMKALPDDDPRSFMQQANVHCAYCDGAYDQVGFPDLELQVHFSWLFFPFHRFYCYFHERILAKLINDPTFALPYWSWDSPPPGMQMPGIYADSTSTLYDAKRNANHLPPTVIDLDYDFTEPTIPVSELVANNLSIMYRQVVSGATTAKLFFGAPYRAGDQPDPGPGTIENVPHGPVHIWTGLFDEPHEDMGNFYTAGRDPIFFGHHSNVDRMWTLWKAIGGKNRTEFTDPDWLNAGFVFYDENAQLVRVKVRDCLDHLKLRYKYQDIPIPWLKKSTQPKAKTTTKSSKSGVAKAAELPKTTISSSGGFPKPLNSVIRVEVPRPKKSRSKKEKEDEEEVLLIKGIELDRDDFVKFDVYINDEDYSVSKPSNSEFAGSLVNVPHKHTQRMKTKTSLRLAINELLDNLGAEDDESVIVTIVPRAGTDGVTIGGIEIEFVSD</sequence>
<evidence type="ECO:0000256" key="4">
    <source>
        <dbReference type="ARBA" id="ARBA00022723"/>
    </source>
</evidence>
<evidence type="ECO:0000256" key="5">
    <source>
        <dbReference type="ARBA" id="ARBA00022784"/>
    </source>
</evidence>
<dbReference type="Pfam" id="PF12142">
    <property type="entry name" value="PPO1_DWL"/>
    <property type="match status" value="1"/>
</dbReference>
<keyword evidence="12" id="KW-1185">Reference proteome</keyword>
<keyword evidence="7" id="KW-0186">Copper</keyword>
<comment type="similarity">
    <text evidence="3">Belongs to the tyrosinase family.</text>
</comment>
<dbReference type="Proteomes" id="UP000009183">
    <property type="component" value="Unassembled WGS sequence, unordered"/>
</dbReference>
<dbReference type="PROSITE" id="PS00210">
    <property type="entry name" value="HEMOCYANIN_2"/>
    <property type="match status" value="1"/>
</dbReference>
<dbReference type="PANTHER" id="PTHR11474:SF76">
    <property type="entry name" value="SHKT DOMAIN-CONTAINING PROTEIN"/>
    <property type="match status" value="1"/>
</dbReference>
<keyword evidence="5" id="KW-0883">Thioether bond</keyword>
<dbReference type="Pfam" id="PF00264">
    <property type="entry name" value="Tyrosinase"/>
    <property type="match status" value="1"/>
</dbReference>
<dbReference type="SUPFAM" id="SSF48056">
    <property type="entry name" value="Di-copper centre-containing domain"/>
    <property type="match status" value="1"/>
</dbReference>
<evidence type="ECO:0000313" key="11">
    <source>
        <dbReference type="EMBL" id="CCB61084.1"/>
    </source>
</evidence>
<dbReference type="GO" id="GO:0004097">
    <property type="term" value="F:catechol oxidase activity"/>
    <property type="evidence" value="ECO:0007669"/>
    <property type="project" value="InterPro"/>
</dbReference>
<comment type="cofactor">
    <cofactor evidence="1">
        <name>Cu(2+)</name>
        <dbReference type="ChEBI" id="CHEBI:29036"/>
    </cofactor>
</comment>
<dbReference type="Gene3D" id="1.10.1280.10">
    <property type="entry name" value="Di-copper center containing domain from catechol oxidase"/>
    <property type="match status" value="1"/>
</dbReference>
<feature type="compositionally biased region" description="Basic and acidic residues" evidence="9">
    <location>
        <begin position="138"/>
        <end position="147"/>
    </location>
</feature>
<feature type="region of interest" description="Disordered" evidence="9">
    <location>
        <begin position="118"/>
        <end position="147"/>
    </location>
</feature>
<dbReference type="PANTHER" id="PTHR11474">
    <property type="entry name" value="TYROSINASE FAMILY MEMBER"/>
    <property type="match status" value="1"/>
</dbReference>